<dbReference type="InterPro" id="IPR055301">
    <property type="entry name" value="Lea14-like_2"/>
</dbReference>
<name>A0A5N5H1L5_9ROSA</name>
<reference evidence="3" key="2">
    <citation type="submission" date="2019-10" db="EMBL/GenBank/DDBJ databases">
        <title>A de novo genome assembly of a pear dwarfing rootstock.</title>
        <authorList>
            <person name="Wang F."/>
            <person name="Wang J."/>
            <person name="Li S."/>
            <person name="Zhang Y."/>
            <person name="Fang M."/>
            <person name="Ma L."/>
            <person name="Zhao Y."/>
            <person name="Jiang S."/>
        </authorList>
    </citation>
    <scope>NUCLEOTIDE SEQUENCE [LARGE SCALE GENOMIC DNA]</scope>
</reference>
<dbReference type="OrthoDB" id="1929523at2759"/>
<dbReference type="EMBL" id="SMOL01000231">
    <property type="protein sequence ID" value="KAB2621766.1"/>
    <property type="molecule type" value="Genomic_DNA"/>
</dbReference>
<comment type="caution">
    <text evidence="2">The sequence shown here is derived from an EMBL/GenBank/DDBJ whole genome shotgun (WGS) entry which is preliminary data.</text>
</comment>
<proteinExistence type="predicted"/>
<dbReference type="AlphaFoldDB" id="A0A5N5H1L5"/>
<gene>
    <name evidence="2" type="ORF">D8674_023948</name>
</gene>
<evidence type="ECO:0000313" key="2">
    <source>
        <dbReference type="EMBL" id="KAB2621766.1"/>
    </source>
</evidence>
<reference evidence="2 3" key="3">
    <citation type="submission" date="2019-11" db="EMBL/GenBank/DDBJ databases">
        <title>A de novo genome assembly of a pear dwarfing rootstock.</title>
        <authorList>
            <person name="Wang F."/>
            <person name="Wang J."/>
            <person name="Li S."/>
            <person name="Zhang Y."/>
            <person name="Fang M."/>
            <person name="Ma L."/>
            <person name="Zhao Y."/>
            <person name="Jiang S."/>
        </authorList>
    </citation>
    <scope>NUCLEOTIDE SEQUENCE [LARGE SCALE GENOMIC DNA]</scope>
    <source>
        <strain evidence="2">S2</strain>
        <tissue evidence="2">Leaf</tissue>
    </source>
</reference>
<dbReference type="PANTHER" id="PTHR31852">
    <property type="entry name" value="LATE EMBRYOGENESIS ABUNDANT (LEA) HYDROXYPROLINE-RICH GLYCOPROTEIN FAMILY"/>
    <property type="match status" value="1"/>
</dbReference>
<protein>
    <recommendedName>
        <fullName evidence="4">Late embryogenesis abundant protein LEA-2 subgroup domain-containing protein</fullName>
    </recommendedName>
</protein>
<keyword evidence="1" id="KW-0812">Transmembrane</keyword>
<keyword evidence="1" id="KW-1133">Transmembrane helix</keyword>
<evidence type="ECO:0000313" key="3">
    <source>
        <dbReference type="Proteomes" id="UP000327157"/>
    </source>
</evidence>
<evidence type="ECO:0008006" key="4">
    <source>
        <dbReference type="Google" id="ProtNLM"/>
    </source>
</evidence>
<keyword evidence="1" id="KW-0472">Membrane</keyword>
<keyword evidence="3" id="KW-1185">Reference proteome</keyword>
<organism evidence="2 3">
    <name type="scientific">Pyrus ussuriensis x Pyrus communis</name>
    <dbReference type="NCBI Taxonomy" id="2448454"/>
    <lineage>
        <taxon>Eukaryota</taxon>
        <taxon>Viridiplantae</taxon>
        <taxon>Streptophyta</taxon>
        <taxon>Embryophyta</taxon>
        <taxon>Tracheophyta</taxon>
        <taxon>Spermatophyta</taxon>
        <taxon>Magnoliopsida</taxon>
        <taxon>eudicotyledons</taxon>
        <taxon>Gunneridae</taxon>
        <taxon>Pentapetalae</taxon>
        <taxon>rosids</taxon>
        <taxon>fabids</taxon>
        <taxon>Rosales</taxon>
        <taxon>Rosaceae</taxon>
        <taxon>Amygdaloideae</taxon>
        <taxon>Maleae</taxon>
        <taxon>Pyrus</taxon>
    </lineage>
</organism>
<dbReference type="Proteomes" id="UP000327157">
    <property type="component" value="Chromosome 4"/>
</dbReference>
<evidence type="ECO:0000256" key="1">
    <source>
        <dbReference type="SAM" id="Phobius"/>
    </source>
</evidence>
<reference evidence="2 3" key="1">
    <citation type="submission" date="2019-09" db="EMBL/GenBank/DDBJ databases">
        <authorList>
            <person name="Ou C."/>
        </authorList>
    </citation>
    <scope>NUCLEOTIDE SEQUENCE [LARGE SCALE GENOMIC DNA]</scope>
    <source>
        <strain evidence="2">S2</strain>
        <tissue evidence="2">Leaf</tissue>
    </source>
</reference>
<accession>A0A5N5H1L5</accession>
<sequence>MELSKLKTMLKQKLVLASLAAIVVLVAIIFFIMLIIELTNYKPKDPITLVDALVLRNLEISHHAPKLITMVMSLSIKNGNKVAFKPTKGTAILFYKGVNVGEAAIEVGKVAPGATISTNVTLTALADRLMGNRAVSYDMLAGSMAFNTFTKVPGKVKIFGMDKVAVTSTNLCGFDIDIRSKTVGDYRCT</sequence>
<feature type="transmembrane region" description="Helical" evidence="1">
    <location>
        <begin position="14"/>
        <end position="36"/>
    </location>
</feature>